<feature type="domain" description="Calcium-dependent cell adhesion molecule 1 membrane-binding" evidence="2">
    <location>
        <begin position="93"/>
        <end position="203"/>
    </location>
</feature>
<dbReference type="SUPFAM" id="SSF49695">
    <property type="entry name" value="gamma-Crystallin-like"/>
    <property type="match status" value="1"/>
</dbReference>
<keyword evidence="4" id="KW-1185">Reference proteome</keyword>
<comment type="caution">
    <text evidence="3">The sequence shown here is derived from an EMBL/GenBank/DDBJ whole genome shotgun (WGS) entry which is preliminary data.</text>
</comment>
<reference evidence="4" key="1">
    <citation type="journal article" date="2023" name="Mol. Phylogenet. Evol.">
        <title>Genome-scale phylogeny and comparative genomics of the fungal order Sordariales.</title>
        <authorList>
            <person name="Hensen N."/>
            <person name="Bonometti L."/>
            <person name="Westerberg I."/>
            <person name="Brannstrom I.O."/>
            <person name="Guillou S."/>
            <person name="Cros-Aarteil S."/>
            <person name="Calhoun S."/>
            <person name="Haridas S."/>
            <person name="Kuo A."/>
            <person name="Mondo S."/>
            <person name="Pangilinan J."/>
            <person name="Riley R."/>
            <person name="LaButti K."/>
            <person name="Andreopoulos B."/>
            <person name="Lipzen A."/>
            <person name="Chen C."/>
            <person name="Yan M."/>
            <person name="Daum C."/>
            <person name="Ng V."/>
            <person name="Clum A."/>
            <person name="Steindorff A."/>
            <person name="Ohm R.A."/>
            <person name="Martin F."/>
            <person name="Silar P."/>
            <person name="Natvig D.O."/>
            <person name="Lalanne C."/>
            <person name="Gautier V."/>
            <person name="Ament-Velasquez S.L."/>
            <person name="Kruys A."/>
            <person name="Hutchinson M.I."/>
            <person name="Powell A.J."/>
            <person name="Barry K."/>
            <person name="Miller A.N."/>
            <person name="Grigoriev I.V."/>
            <person name="Debuchy R."/>
            <person name="Gladieux P."/>
            <person name="Hiltunen Thoren M."/>
            <person name="Johannesson H."/>
        </authorList>
    </citation>
    <scope>NUCLEOTIDE SEQUENCE [LARGE SCALE GENOMIC DNA]</scope>
    <source>
        <strain evidence="4">CBS 340.73</strain>
    </source>
</reference>
<evidence type="ECO:0000259" key="1">
    <source>
        <dbReference type="Pfam" id="PF08964"/>
    </source>
</evidence>
<gene>
    <name evidence="3" type="ORF">QBC46DRAFT_394399</name>
</gene>
<dbReference type="InterPro" id="IPR052885">
    <property type="entry name" value="Dictyostelium_CAD"/>
</dbReference>
<evidence type="ECO:0000313" key="4">
    <source>
        <dbReference type="Proteomes" id="UP001303473"/>
    </source>
</evidence>
<dbReference type="GO" id="GO:0098609">
    <property type="term" value="P:cell-cell adhesion"/>
    <property type="evidence" value="ECO:0007669"/>
    <property type="project" value="InterPro"/>
</dbReference>
<dbReference type="InterPro" id="IPR015059">
    <property type="entry name" value="Ca_cell_adhesion_N_dom"/>
</dbReference>
<dbReference type="Gene3D" id="2.60.20.10">
    <property type="entry name" value="Crystallins"/>
    <property type="match status" value="1"/>
</dbReference>
<dbReference type="Proteomes" id="UP001303473">
    <property type="component" value="Unassembled WGS sequence"/>
</dbReference>
<dbReference type="PANTHER" id="PTHR38083:SF1">
    <property type="entry name" value="CALCIUM-DEPENDENT CELL ADHESION MOLECULE 1-RELATED"/>
    <property type="match status" value="1"/>
</dbReference>
<dbReference type="AlphaFoldDB" id="A0AAN6N3G7"/>
<name>A0AAN6N3G7_9PEZI</name>
<dbReference type="PANTHER" id="PTHR38083">
    <property type="entry name" value="CALCIUM-DEPENDENT CELL ADHESION MOLECULE 1-RELATED"/>
    <property type="match status" value="1"/>
</dbReference>
<dbReference type="Pfam" id="PF14564">
    <property type="entry name" value="Membrane_bind"/>
    <property type="match status" value="1"/>
</dbReference>
<dbReference type="InterPro" id="IPR029283">
    <property type="entry name" value="Membrane-bd"/>
</dbReference>
<protein>
    <submittedName>
        <fullName evidence="3">Beta/Gamma crystallin-domain-containing protein</fullName>
    </submittedName>
</protein>
<evidence type="ECO:0000313" key="3">
    <source>
        <dbReference type="EMBL" id="KAK3936702.1"/>
    </source>
</evidence>
<dbReference type="InterPro" id="IPR011024">
    <property type="entry name" value="G_crystallin-like"/>
</dbReference>
<dbReference type="Gene3D" id="2.60.40.1720">
    <property type="entry name" value="Calcium-dependent cell adhesion molecule-1"/>
    <property type="match status" value="1"/>
</dbReference>
<dbReference type="Pfam" id="PF08964">
    <property type="entry name" value="Crystall_3"/>
    <property type="match status" value="1"/>
</dbReference>
<proteinExistence type="predicted"/>
<feature type="domain" description="Calcium-dependent cell adhesion molecule N-terminal" evidence="1">
    <location>
        <begin position="7"/>
        <end position="86"/>
    </location>
</feature>
<organism evidence="3 4">
    <name type="scientific">Diplogelasinospora grovesii</name>
    <dbReference type="NCBI Taxonomy" id="303347"/>
    <lineage>
        <taxon>Eukaryota</taxon>
        <taxon>Fungi</taxon>
        <taxon>Dikarya</taxon>
        <taxon>Ascomycota</taxon>
        <taxon>Pezizomycotina</taxon>
        <taxon>Sordariomycetes</taxon>
        <taxon>Sordariomycetidae</taxon>
        <taxon>Sordariales</taxon>
        <taxon>Diplogelasinosporaceae</taxon>
        <taxon>Diplogelasinospora</taxon>
    </lineage>
</organism>
<dbReference type="InterPro" id="IPR038423">
    <property type="entry name" value="CAD_C_sf"/>
</dbReference>
<dbReference type="GO" id="GO:0016020">
    <property type="term" value="C:membrane"/>
    <property type="evidence" value="ECO:0007669"/>
    <property type="project" value="InterPro"/>
</dbReference>
<dbReference type="EMBL" id="MU853875">
    <property type="protein sequence ID" value="KAK3936702.1"/>
    <property type="molecule type" value="Genomic_DNA"/>
</dbReference>
<accession>A0AAN6N3G7</accession>
<evidence type="ECO:0000259" key="2">
    <source>
        <dbReference type="Pfam" id="PF14564"/>
    </source>
</evidence>
<sequence>MAPPVNPTSVNFYAAKDFAGEKFEYKIDDDVALPGSLNDRFLSVNVGINAKVIAWQHYNESGRYREWEGENPDISDIGGLSRFKVVTGDTRAIAFKFRDATGGSPKKYSLKLVAHDVGVTTLYSNDPEDSDAYRLVGVMPEDGPPVTTALYCRDEEVGAYVWTGSVFFQWDKEANKVDIVENDNWPEGLEEEQTGPSTFVVTLAKLPEAA</sequence>